<dbReference type="PANTHER" id="PTHR43880:SF12">
    <property type="entry name" value="ALCOHOL DEHYDROGENASE CLASS-3"/>
    <property type="match status" value="1"/>
</dbReference>
<organism evidence="9 10">
    <name type="scientific">Frankliniella occidentalis</name>
    <name type="common">Western flower thrips</name>
    <name type="synonym">Euthrips occidentalis</name>
    <dbReference type="NCBI Taxonomy" id="133901"/>
    <lineage>
        <taxon>Eukaryota</taxon>
        <taxon>Metazoa</taxon>
        <taxon>Ecdysozoa</taxon>
        <taxon>Arthropoda</taxon>
        <taxon>Hexapoda</taxon>
        <taxon>Insecta</taxon>
        <taxon>Pterygota</taxon>
        <taxon>Neoptera</taxon>
        <taxon>Paraneoptera</taxon>
        <taxon>Thysanoptera</taxon>
        <taxon>Terebrantia</taxon>
        <taxon>Thripoidea</taxon>
        <taxon>Thripidae</taxon>
        <taxon>Frankliniella</taxon>
    </lineage>
</organism>
<evidence type="ECO:0000259" key="7">
    <source>
        <dbReference type="Pfam" id="PF00107"/>
    </source>
</evidence>
<evidence type="ECO:0000256" key="3">
    <source>
        <dbReference type="ARBA" id="ARBA00022833"/>
    </source>
</evidence>
<dbReference type="Pfam" id="PF00107">
    <property type="entry name" value="ADH_zinc_N"/>
    <property type="match status" value="1"/>
</dbReference>
<dbReference type="GeneID" id="113211723"/>
<dbReference type="GO" id="GO:0008270">
    <property type="term" value="F:zinc ion binding"/>
    <property type="evidence" value="ECO:0007669"/>
    <property type="project" value="InterPro"/>
</dbReference>
<gene>
    <name evidence="10" type="primary">LOC113211723</name>
</gene>
<keyword evidence="2 6" id="KW-0479">Metal-binding</keyword>
<dbReference type="Gene3D" id="3.90.180.10">
    <property type="entry name" value="Medium-chain alcohol dehydrogenases, catalytic domain"/>
    <property type="match status" value="1"/>
</dbReference>
<evidence type="ECO:0000259" key="8">
    <source>
        <dbReference type="Pfam" id="PF08240"/>
    </source>
</evidence>
<dbReference type="PANTHER" id="PTHR43880">
    <property type="entry name" value="ALCOHOL DEHYDROGENASE"/>
    <property type="match status" value="1"/>
</dbReference>
<keyword evidence="4" id="KW-0560">Oxidoreductase</keyword>
<dbReference type="AlphaFoldDB" id="A0A6J1SYF8"/>
<dbReference type="KEGG" id="foc:113211723"/>
<dbReference type="InterPro" id="IPR002328">
    <property type="entry name" value="ADH_Zn_CS"/>
</dbReference>
<protein>
    <submittedName>
        <fullName evidence="10">Alcohol dehydrogenase class-3-like isoform X1</fullName>
    </submittedName>
</protein>
<dbReference type="GO" id="GO:0046294">
    <property type="term" value="P:formaldehyde catabolic process"/>
    <property type="evidence" value="ECO:0007669"/>
    <property type="project" value="TreeGrafter"/>
</dbReference>
<feature type="domain" description="Alcohol dehydrogenase-like N-terminal" evidence="8">
    <location>
        <begin position="34"/>
        <end position="166"/>
    </location>
</feature>
<evidence type="ECO:0000313" key="9">
    <source>
        <dbReference type="Proteomes" id="UP000504606"/>
    </source>
</evidence>
<dbReference type="Pfam" id="PF08240">
    <property type="entry name" value="ADH_N"/>
    <property type="match status" value="1"/>
</dbReference>
<evidence type="ECO:0000256" key="1">
    <source>
        <dbReference type="ARBA" id="ARBA00001947"/>
    </source>
</evidence>
<comment type="cofactor">
    <cofactor evidence="1 6">
        <name>Zn(2+)</name>
        <dbReference type="ChEBI" id="CHEBI:29105"/>
    </cofactor>
</comment>
<evidence type="ECO:0000313" key="10">
    <source>
        <dbReference type="RefSeq" id="XP_026285978.1"/>
    </source>
</evidence>
<keyword evidence="9" id="KW-1185">Reference proteome</keyword>
<evidence type="ECO:0000256" key="2">
    <source>
        <dbReference type="ARBA" id="ARBA00022723"/>
    </source>
</evidence>
<reference evidence="10" key="1">
    <citation type="submission" date="2025-08" db="UniProtKB">
        <authorList>
            <consortium name="RefSeq"/>
        </authorList>
    </citation>
    <scope>IDENTIFICATION</scope>
    <source>
        <tissue evidence="10">Whole organism</tissue>
    </source>
</reference>
<dbReference type="InterPro" id="IPR013149">
    <property type="entry name" value="ADH-like_C"/>
</dbReference>
<evidence type="ECO:0000256" key="5">
    <source>
        <dbReference type="ARBA" id="ARBA00023027"/>
    </source>
</evidence>
<dbReference type="InterPro" id="IPR013154">
    <property type="entry name" value="ADH-like_N"/>
</dbReference>
<dbReference type="GO" id="GO:0005829">
    <property type="term" value="C:cytosol"/>
    <property type="evidence" value="ECO:0007669"/>
    <property type="project" value="TreeGrafter"/>
</dbReference>
<dbReference type="GO" id="GO:0051903">
    <property type="term" value="F:S-(hydroxymethyl)glutathione dehydrogenase [NAD(P)+] activity"/>
    <property type="evidence" value="ECO:0007669"/>
    <property type="project" value="TreeGrafter"/>
</dbReference>
<keyword evidence="5" id="KW-0520">NAD</keyword>
<evidence type="ECO:0000256" key="6">
    <source>
        <dbReference type="RuleBase" id="RU361277"/>
    </source>
</evidence>
<dbReference type="SUPFAM" id="SSF51735">
    <property type="entry name" value="NAD(P)-binding Rossmann-fold domains"/>
    <property type="match status" value="1"/>
</dbReference>
<sequence length="382" mass="40448">MATAGKVIHCKAAVCWAKDEPLVIESISVEPPRNNEVRIRMVSTSFCHSDLHGIKGMVIPGMHEAEFPTVFGHEGAGIVESVGPAVKGLKPGDAVIPLFAAQCGECPLCAMDGTNLCIYAKDTRAKGLMSDGTSRLSCKGKTLTTFLGCATFSEYFVADEPCVAKINPKADLTKVGVAGCCIPTGVGAARAVAQVAAGSTCAVWGLGAVGLSAVLGCKLAGASTIIGVDISPEKAELAKKFGCTEFIDPTKLDKPIQKVLQERSPFEGCDFTFESIGNVHTMRAAYESVRPAGGVCTVLGVSSDPEKFMQVHPIDLLGGKNLRGCYFGGLRFRLDLPKLVDEIVEGKIDCGLFITDTIKHDQINWAIDQMKAGKGIRYALLY</sequence>
<keyword evidence="3 6" id="KW-0862">Zinc</keyword>
<dbReference type="RefSeq" id="XP_026285978.1">
    <property type="nucleotide sequence ID" value="XM_026430193.2"/>
</dbReference>
<dbReference type="Gene3D" id="3.40.50.720">
    <property type="entry name" value="NAD(P)-binding Rossmann-like Domain"/>
    <property type="match status" value="1"/>
</dbReference>
<dbReference type="SUPFAM" id="SSF50129">
    <property type="entry name" value="GroES-like"/>
    <property type="match status" value="2"/>
</dbReference>
<dbReference type="InterPro" id="IPR011032">
    <property type="entry name" value="GroES-like_sf"/>
</dbReference>
<dbReference type="InterPro" id="IPR036291">
    <property type="entry name" value="NAD(P)-bd_dom_sf"/>
</dbReference>
<proteinExistence type="inferred from homology"/>
<dbReference type="FunFam" id="3.90.180.10:FF:000067">
    <property type="entry name" value="alcohol dehydrogenase 1-like isoform X1"/>
    <property type="match status" value="1"/>
</dbReference>
<dbReference type="Proteomes" id="UP000504606">
    <property type="component" value="Unplaced"/>
</dbReference>
<name>A0A6J1SYF8_FRAOC</name>
<feature type="domain" description="Alcohol dehydrogenase-like C-terminal" evidence="7">
    <location>
        <begin position="208"/>
        <end position="343"/>
    </location>
</feature>
<accession>A0A6J1SYF8</accession>
<dbReference type="FunFam" id="3.40.50.720:FF:000003">
    <property type="entry name" value="S-(hydroxymethyl)glutathione dehydrogenase"/>
    <property type="match status" value="1"/>
</dbReference>
<evidence type="ECO:0000256" key="4">
    <source>
        <dbReference type="ARBA" id="ARBA00023002"/>
    </source>
</evidence>
<comment type="similarity">
    <text evidence="6">Belongs to the zinc-containing alcohol dehydrogenase family.</text>
</comment>
<dbReference type="PROSITE" id="PS00059">
    <property type="entry name" value="ADH_ZINC"/>
    <property type="match status" value="1"/>
</dbReference>